<keyword evidence="4" id="KW-1185">Reference proteome</keyword>
<reference evidence="3" key="1">
    <citation type="submission" date="2020-07" db="EMBL/GenBank/DDBJ databases">
        <title>Genome sequence and genetic diversity analysis of an under-domesticated orphan crop, white fonio (Digitaria exilis).</title>
        <authorList>
            <person name="Bennetzen J.L."/>
            <person name="Chen S."/>
            <person name="Ma X."/>
            <person name="Wang X."/>
            <person name="Yssel A.E.J."/>
            <person name="Chaluvadi S.R."/>
            <person name="Johnson M."/>
            <person name="Gangashetty P."/>
            <person name="Hamidou F."/>
            <person name="Sanogo M.D."/>
            <person name="Zwaenepoel A."/>
            <person name="Wallace J."/>
            <person name="Van De Peer Y."/>
            <person name="Van Deynze A."/>
        </authorList>
    </citation>
    <scope>NUCLEOTIDE SEQUENCE</scope>
    <source>
        <tissue evidence="3">Leaves</tissue>
    </source>
</reference>
<gene>
    <name evidence="3" type="ORF">HU200_014325</name>
</gene>
<organism evidence="3 4">
    <name type="scientific">Digitaria exilis</name>
    <dbReference type="NCBI Taxonomy" id="1010633"/>
    <lineage>
        <taxon>Eukaryota</taxon>
        <taxon>Viridiplantae</taxon>
        <taxon>Streptophyta</taxon>
        <taxon>Embryophyta</taxon>
        <taxon>Tracheophyta</taxon>
        <taxon>Spermatophyta</taxon>
        <taxon>Magnoliopsida</taxon>
        <taxon>Liliopsida</taxon>
        <taxon>Poales</taxon>
        <taxon>Poaceae</taxon>
        <taxon>PACMAD clade</taxon>
        <taxon>Panicoideae</taxon>
        <taxon>Panicodae</taxon>
        <taxon>Paniceae</taxon>
        <taxon>Anthephorinae</taxon>
        <taxon>Digitaria</taxon>
    </lineage>
</organism>
<feature type="transmembrane region" description="Helical" evidence="1">
    <location>
        <begin position="84"/>
        <end position="101"/>
    </location>
</feature>
<sequence>MAAVPSSAAPDKSVVMEGGRSKHLLIKVDDDGGVGGFLPESKDMSYSDLAAVGFVVFSSIALVVLIACLGLFERWLQGSTTRGRLKVAVWVLTLLFLYEKIEATMALQVKVLVWWMAVATVYAFLLQSKQKGKKEMGSLLAAMRLRSPVMAGDPRDAAWSGARLIVDSGATNHAVGNICLLEDYQPYSTPLVSTLADGSNLRTFGIGRIQWGHFSIPNVSLVEGVQDGLISTPQLDAHHGLISCFGNGVCRIMEADGTEVGGAILEEDGSYVLRFLEVPARTAAQV</sequence>
<evidence type="ECO:0000259" key="2">
    <source>
        <dbReference type="Pfam" id="PF22936"/>
    </source>
</evidence>
<dbReference type="PANTHER" id="PTHR46610">
    <property type="entry name" value="OS05G0181300 PROTEIN"/>
    <property type="match status" value="1"/>
</dbReference>
<feature type="transmembrane region" description="Helical" evidence="1">
    <location>
        <begin position="107"/>
        <end position="126"/>
    </location>
</feature>
<dbReference type="PANTHER" id="PTHR46610:SF3">
    <property type="entry name" value="OS01G0238200 PROTEIN"/>
    <property type="match status" value="1"/>
</dbReference>
<feature type="domain" description="Retrovirus-related Pol polyprotein from transposon TNT 1-94-like beta-barrel" evidence="2">
    <location>
        <begin position="165"/>
        <end position="237"/>
    </location>
</feature>
<dbReference type="Proteomes" id="UP000636709">
    <property type="component" value="Unassembled WGS sequence"/>
</dbReference>
<protein>
    <recommendedName>
        <fullName evidence="2">Retrovirus-related Pol polyprotein from transposon TNT 1-94-like beta-barrel domain-containing protein</fullName>
    </recommendedName>
</protein>
<feature type="transmembrane region" description="Helical" evidence="1">
    <location>
        <begin position="49"/>
        <end position="72"/>
    </location>
</feature>
<evidence type="ECO:0000256" key="1">
    <source>
        <dbReference type="SAM" id="Phobius"/>
    </source>
</evidence>
<dbReference type="AlphaFoldDB" id="A0A835KIX8"/>
<keyword evidence="1" id="KW-0472">Membrane</keyword>
<dbReference type="InterPro" id="IPR045501">
    <property type="entry name" value="DUF6490"/>
</dbReference>
<dbReference type="Pfam" id="PF20100">
    <property type="entry name" value="DUF6490"/>
    <property type="match status" value="1"/>
</dbReference>
<keyword evidence="1" id="KW-0812">Transmembrane</keyword>
<accession>A0A835KIX8</accession>
<proteinExistence type="predicted"/>
<dbReference type="EMBL" id="JACEFO010001435">
    <property type="protein sequence ID" value="KAF8736553.1"/>
    <property type="molecule type" value="Genomic_DNA"/>
</dbReference>
<dbReference type="OrthoDB" id="669612at2759"/>
<dbReference type="InterPro" id="IPR054722">
    <property type="entry name" value="PolX-like_BBD"/>
</dbReference>
<evidence type="ECO:0000313" key="3">
    <source>
        <dbReference type="EMBL" id="KAF8736553.1"/>
    </source>
</evidence>
<dbReference type="Pfam" id="PF22936">
    <property type="entry name" value="Pol_BBD"/>
    <property type="match status" value="1"/>
</dbReference>
<keyword evidence="1" id="KW-1133">Transmembrane helix</keyword>
<comment type="caution">
    <text evidence="3">The sequence shown here is derived from an EMBL/GenBank/DDBJ whole genome shotgun (WGS) entry which is preliminary data.</text>
</comment>
<evidence type="ECO:0000313" key="4">
    <source>
        <dbReference type="Proteomes" id="UP000636709"/>
    </source>
</evidence>
<name>A0A835KIX8_9POAL</name>